<evidence type="ECO:0000313" key="8">
    <source>
        <dbReference type="Proteomes" id="UP001432209"/>
    </source>
</evidence>
<dbReference type="InterPro" id="IPR009100">
    <property type="entry name" value="AcylCoA_DH/oxidase_NM_dom_sf"/>
</dbReference>
<protein>
    <submittedName>
        <fullName evidence="7">Acyl-CoA/acyl-ACP dehydrogenase</fullName>
    </submittedName>
</protein>
<dbReference type="InterPro" id="IPR046373">
    <property type="entry name" value="Acyl-CoA_Oxase/DH_mid-dom_sf"/>
</dbReference>
<evidence type="ECO:0000256" key="3">
    <source>
        <dbReference type="ARBA" id="ARBA00022630"/>
    </source>
</evidence>
<dbReference type="EMBL" id="CP109495">
    <property type="protein sequence ID" value="WUX52618.1"/>
    <property type="molecule type" value="Genomic_DNA"/>
</dbReference>
<dbReference type="PANTHER" id="PTHR43884:SF20">
    <property type="entry name" value="ACYL-COA DEHYDROGENASE FADE28"/>
    <property type="match status" value="1"/>
</dbReference>
<dbReference type="SUPFAM" id="SSF56645">
    <property type="entry name" value="Acyl-CoA dehydrogenase NM domain-like"/>
    <property type="match status" value="1"/>
</dbReference>
<dbReference type="GeneID" id="91344543"/>
<keyword evidence="3" id="KW-0285">Flavoprotein</keyword>
<accession>A0ABZ2A1N3</accession>
<reference evidence="7" key="1">
    <citation type="submission" date="2022-10" db="EMBL/GenBank/DDBJ databases">
        <title>The complete genomes of actinobacterial strains from the NBC collection.</title>
        <authorList>
            <person name="Joergensen T.S."/>
            <person name="Alvarez Arevalo M."/>
            <person name="Sterndorff E.B."/>
            <person name="Faurdal D."/>
            <person name="Vuksanovic O."/>
            <person name="Mourched A.-S."/>
            <person name="Charusanti P."/>
            <person name="Shaw S."/>
            <person name="Blin K."/>
            <person name="Weber T."/>
        </authorList>
    </citation>
    <scope>NUCLEOTIDE SEQUENCE</scope>
    <source>
        <strain evidence="7">NBC_01432</strain>
    </source>
</reference>
<name>A0ABZ2A1N3_STRNV</name>
<keyword evidence="4" id="KW-0274">FAD</keyword>
<comment type="similarity">
    <text evidence="2">Belongs to the acyl-CoA dehydrogenase family.</text>
</comment>
<keyword evidence="5" id="KW-0560">Oxidoreductase</keyword>
<organism evidence="7 8">
    <name type="scientific">Streptomyces niveus</name>
    <name type="common">Streptomyces spheroides</name>
    <dbReference type="NCBI Taxonomy" id="193462"/>
    <lineage>
        <taxon>Bacteria</taxon>
        <taxon>Bacillati</taxon>
        <taxon>Actinomycetota</taxon>
        <taxon>Actinomycetes</taxon>
        <taxon>Kitasatosporales</taxon>
        <taxon>Streptomycetaceae</taxon>
        <taxon>Streptomyces</taxon>
    </lineage>
</organism>
<dbReference type="InterPro" id="IPR009075">
    <property type="entry name" value="AcylCo_DH/oxidase_C"/>
</dbReference>
<sequence length="360" mass="38011">MSLTELFDDELIPVLRRLGDRPKGAGQEAPSEADSAARELVWATLADLGELRALLPVRLGGPADALARLVATAEVMGPALFQSPFQDTVLAAELLAADGRHDALLERIAEGTRTVAVAVREHGTDEPSRPAPLTTHDGRVSGTRRFVAFAPDVDLLLVAGDHEHALVAAGAPGLTLRRHDDIGRGDLHRVTLERAEPVPDGLLPHGPSYGRALARARIVQAGYLTGLVHGALELTVERVKSRSAFGRPLAQHQALAHRLAAAAAEATVVRSFVRSVARDGDDGQDIGSTAAQALFLAADLARDVTAEAVHLHGAAGLTEEQDISVFHRRAAVDTLTLGSPTALRREVAALLAARHHVLGD</sequence>
<dbReference type="InterPro" id="IPR037069">
    <property type="entry name" value="AcylCoA_DH/ox_N_sf"/>
</dbReference>
<dbReference type="Gene3D" id="2.40.110.10">
    <property type="entry name" value="Butyryl-CoA Dehydrogenase, subunit A, domain 2"/>
    <property type="match status" value="1"/>
</dbReference>
<dbReference type="InterPro" id="IPR036250">
    <property type="entry name" value="AcylCo_DH-like_C"/>
</dbReference>
<dbReference type="RefSeq" id="WP_329076269.1">
    <property type="nucleotide sequence ID" value="NZ_CP109483.1"/>
</dbReference>
<evidence type="ECO:0000256" key="4">
    <source>
        <dbReference type="ARBA" id="ARBA00022827"/>
    </source>
</evidence>
<evidence type="ECO:0000313" key="7">
    <source>
        <dbReference type="EMBL" id="WUX52618.1"/>
    </source>
</evidence>
<evidence type="ECO:0000256" key="1">
    <source>
        <dbReference type="ARBA" id="ARBA00001974"/>
    </source>
</evidence>
<dbReference type="Proteomes" id="UP001432209">
    <property type="component" value="Chromosome"/>
</dbReference>
<gene>
    <name evidence="7" type="ORF">OG442_14345</name>
</gene>
<proteinExistence type="inferred from homology"/>
<dbReference type="Gene3D" id="1.10.540.10">
    <property type="entry name" value="Acyl-CoA dehydrogenase/oxidase, N-terminal domain"/>
    <property type="match status" value="1"/>
</dbReference>
<comment type="cofactor">
    <cofactor evidence="1">
        <name>FAD</name>
        <dbReference type="ChEBI" id="CHEBI:57692"/>
    </cofactor>
</comment>
<feature type="domain" description="Acyl-CoA dehydrogenase/oxidase C-terminal" evidence="6">
    <location>
        <begin position="212"/>
        <end position="349"/>
    </location>
</feature>
<dbReference type="Gene3D" id="1.20.140.10">
    <property type="entry name" value="Butyryl-CoA Dehydrogenase, subunit A, domain 3"/>
    <property type="match status" value="1"/>
</dbReference>
<dbReference type="PANTHER" id="PTHR43884">
    <property type="entry name" value="ACYL-COA DEHYDROGENASE"/>
    <property type="match status" value="1"/>
</dbReference>
<dbReference type="Pfam" id="PF00441">
    <property type="entry name" value="Acyl-CoA_dh_1"/>
    <property type="match status" value="1"/>
</dbReference>
<evidence type="ECO:0000256" key="2">
    <source>
        <dbReference type="ARBA" id="ARBA00009347"/>
    </source>
</evidence>
<evidence type="ECO:0000259" key="6">
    <source>
        <dbReference type="Pfam" id="PF00441"/>
    </source>
</evidence>
<keyword evidence="8" id="KW-1185">Reference proteome</keyword>
<evidence type="ECO:0000256" key="5">
    <source>
        <dbReference type="ARBA" id="ARBA00023002"/>
    </source>
</evidence>
<dbReference type="SUPFAM" id="SSF47203">
    <property type="entry name" value="Acyl-CoA dehydrogenase C-terminal domain-like"/>
    <property type="match status" value="1"/>
</dbReference>